<name>A0A645I0G7_9ZZZZ</name>
<gene>
    <name evidence="1" type="ORF">SDC9_192332</name>
</gene>
<reference evidence="1" key="1">
    <citation type="submission" date="2019-08" db="EMBL/GenBank/DDBJ databases">
        <authorList>
            <person name="Kucharzyk K."/>
            <person name="Murdoch R.W."/>
            <person name="Higgins S."/>
            <person name="Loffler F."/>
        </authorList>
    </citation>
    <scope>NUCLEOTIDE SEQUENCE</scope>
</reference>
<protein>
    <submittedName>
        <fullName evidence="1">Uncharacterized protein</fullName>
    </submittedName>
</protein>
<comment type="caution">
    <text evidence="1">The sequence shown here is derived from an EMBL/GenBank/DDBJ whole genome shotgun (WGS) entry which is preliminary data.</text>
</comment>
<sequence>MTEFLNAFYGEEAAKYIREYINYIEYKTEKAYHLYCFNWPYQNGFYSLFERKKIDKLWNDAEKAAKTDEQLERVQRSRLSWRYYKSCMYLDEFNPITRIRENKKFYNDLVRLGVTQLKEGSTLVDNPDYFAGPTSWSVKR</sequence>
<dbReference type="EMBL" id="VSSQ01104150">
    <property type="protein sequence ID" value="MPN44767.1"/>
    <property type="molecule type" value="Genomic_DNA"/>
</dbReference>
<dbReference type="AlphaFoldDB" id="A0A645I0G7"/>
<organism evidence="1">
    <name type="scientific">bioreactor metagenome</name>
    <dbReference type="NCBI Taxonomy" id="1076179"/>
    <lineage>
        <taxon>unclassified sequences</taxon>
        <taxon>metagenomes</taxon>
        <taxon>ecological metagenomes</taxon>
    </lineage>
</organism>
<evidence type="ECO:0000313" key="1">
    <source>
        <dbReference type="EMBL" id="MPN44767.1"/>
    </source>
</evidence>
<proteinExistence type="predicted"/>
<accession>A0A645I0G7</accession>